<dbReference type="PROSITE" id="PS01173">
    <property type="entry name" value="LIPASE_GDXG_HIS"/>
    <property type="match status" value="1"/>
</dbReference>
<dbReference type="EMBL" id="JAMKFE010000005">
    <property type="protein sequence ID" value="MCM5679915.1"/>
    <property type="molecule type" value="Genomic_DNA"/>
</dbReference>
<sequence length="305" mass="32913">MNSRTLRACAVVLLAITTSLPAAAGPLRERLAQRREAARHADAEGIALPTGVTLHRDLSYGPDKAQRIDAYVPAGVQGAPVLFLVHGGGWRHGDKAHAAVVQHKVEHWTARGHVVVSTNYRMLPEADPLQQARDVARALAFAQRQAASWGGDAGRFVVMGHSAGAHLVALLASDPALPRGEGAQEWLGTVSLDSAALDVVATMEGRHPKLYDEAFGTDRDFWIATSPAHRLPASKATPRPMLLVCSSRREQVCPQARDHAGKLRAQGGVAVVLEQPLTHREINQQLGLPGRYTEQVDRFIDGLLR</sequence>
<comment type="caution">
    <text evidence="5">The sequence shown here is derived from an EMBL/GenBank/DDBJ whole genome shotgun (WGS) entry which is preliminary data.</text>
</comment>
<name>A0ABT0YMH3_9BURK</name>
<feature type="chain" id="PRO_5047175123" evidence="3">
    <location>
        <begin position="25"/>
        <end position="305"/>
    </location>
</feature>
<keyword evidence="6" id="KW-1185">Reference proteome</keyword>
<proteinExistence type="inferred from homology"/>
<dbReference type="GO" id="GO:0016787">
    <property type="term" value="F:hydrolase activity"/>
    <property type="evidence" value="ECO:0007669"/>
    <property type="project" value="UniProtKB-KW"/>
</dbReference>
<keyword evidence="2 5" id="KW-0378">Hydrolase</keyword>
<organism evidence="5 6">
    <name type="scientific">Caldimonas mangrovi</name>
    <dbReference type="NCBI Taxonomy" id="2944811"/>
    <lineage>
        <taxon>Bacteria</taxon>
        <taxon>Pseudomonadati</taxon>
        <taxon>Pseudomonadota</taxon>
        <taxon>Betaproteobacteria</taxon>
        <taxon>Burkholderiales</taxon>
        <taxon>Sphaerotilaceae</taxon>
        <taxon>Caldimonas</taxon>
    </lineage>
</organism>
<dbReference type="InterPro" id="IPR029058">
    <property type="entry name" value="AB_hydrolase_fold"/>
</dbReference>
<evidence type="ECO:0000313" key="5">
    <source>
        <dbReference type="EMBL" id="MCM5679915.1"/>
    </source>
</evidence>
<dbReference type="InterPro" id="IPR050300">
    <property type="entry name" value="GDXG_lipolytic_enzyme"/>
</dbReference>
<reference evidence="5" key="1">
    <citation type="submission" date="2022-05" db="EMBL/GenBank/DDBJ databases">
        <title>Schlegelella sp. nov., isolated from mangrove soil.</title>
        <authorList>
            <person name="Liu Y."/>
            <person name="Ge X."/>
            <person name="Liu W."/>
        </authorList>
    </citation>
    <scope>NUCLEOTIDE SEQUENCE</scope>
    <source>
        <strain evidence="5">S2-27</strain>
    </source>
</reference>
<dbReference type="SUPFAM" id="SSF53474">
    <property type="entry name" value="alpha/beta-Hydrolases"/>
    <property type="match status" value="1"/>
</dbReference>
<dbReference type="RefSeq" id="WP_251778118.1">
    <property type="nucleotide sequence ID" value="NZ_JAMKFE010000005.1"/>
</dbReference>
<evidence type="ECO:0000259" key="4">
    <source>
        <dbReference type="Pfam" id="PF20434"/>
    </source>
</evidence>
<dbReference type="Proteomes" id="UP001165541">
    <property type="component" value="Unassembled WGS sequence"/>
</dbReference>
<keyword evidence="3" id="KW-0732">Signal</keyword>
<dbReference type="InterPro" id="IPR049492">
    <property type="entry name" value="BD-FAE-like_dom"/>
</dbReference>
<evidence type="ECO:0000256" key="2">
    <source>
        <dbReference type="ARBA" id="ARBA00022801"/>
    </source>
</evidence>
<comment type="similarity">
    <text evidence="1">Belongs to the 'GDXG' lipolytic enzyme family.</text>
</comment>
<dbReference type="Gene3D" id="3.40.50.1820">
    <property type="entry name" value="alpha/beta hydrolase"/>
    <property type="match status" value="1"/>
</dbReference>
<feature type="domain" description="BD-FAE-like" evidence="4">
    <location>
        <begin position="69"/>
        <end position="173"/>
    </location>
</feature>
<feature type="signal peptide" evidence="3">
    <location>
        <begin position="1"/>
        <end position="24"/>
    </location>
</feature>
<dbReference type="InterPro" id="IPR002168">
    <property type="entry name" value="Lipase_GDXG_HIS_AS"/>
</dbReference>
<evidence type="ECO:0000256" key="1">
    <source>
        <dbReference type="ARBA" id="ARBA00010515"/>
    </source>
</evidence>
<dbReference type="Pfam" id="PF20434">
    <property type="entry name" value="BD-FAE"/>
    <property type="match status" value="1"/>
</dbReference>
<gene>
    <name evidence="5" type="ORF">M8A51_10260</name>
</gene>
<evidence type="ECO:0000313" key="6">
    <source>
        <dbReference type="Proteomes" id="UP001165541"/>
    </source>
</evidence>
<accession>A0ABT0YMH3</accession>
<dbReference type="PANTHER" id="PTHR48081:SF33">
    <property type="entry name" value="KYNURENINE FORMAMIDASE"/>
    <property type="match status" value="1"/>
</dbReference>
<evidence type="ECO:0000256" key="3">
    <source>
        <dbReference type="SAM" id="SignalP"/>
    </source>
</evidence>
<protein>
    <submittedName>
        <fullName evidence="5">Alpha/beta hydrolase</fullName>
    </submittedName>
</protein>
<dbReference type="PANTHER" id="PTHR48081">
    <property type="entry name" value="AB HYDROLASE SUPERFAMILY PROTEIN C4A8.06C"/>
    <property type="match status" value="1"/>
</dbReference>